<dbReference type="STRING" id="1745343.A0A2J6QD92"/>
<name>A0A2J6QD92_9HELO</name>
<gene>
    <name evidence="6" type="ORF">NA56DRAFT_621588</name>
</gene>
<dbReference type="SUPFAM" id="SSF53474">
    <property type="entry name" value="alpha/beta-Hydrolases"/>
    <property type="match status" value="1"/>
</dbReference>
<evidence type="ECO:0000313" key="7">
    <source>
        <dbReference type="Proteomes" id="UP000235672"/>
    </source>
</evidence>
<keyword evidence="3" id="KW-0551">Lipid droplet</keyword>
<dbReference type="AlphaFoldDB" id="A0A2J6QD92"/>
<evidence type="ECO:0000256" key="2">
    <source>
        <dbReference type="ARBA" id="ARBA00008300"/>
    </source>
</evidence>
<comment type="similarity">
    <text evidence="2">Belongs to the AB hydrolase superfamily. LDAH family.</text>
</comment>
<evidence type="ECO:0000313" key="6">
    <source>
        <dbReference type="EMBL" id="PMD24217.1"/>
    </source>
</evidence>
<feature type="compositionally biased region" description="Polar residues" evidence="5">
    <location>
        <begin position="1"/>
        <end position="13"/>
    </location>
</feature>
<protein>
    <recommendedName>
        <fullName evidence="8">Lipid droplet-associated hydrolase</fullName>
    </recommendedName>
</protein>
<dbReference type="GO" id="GO:0016298">
    <property type="term" value="F:lipase activity"/>
    <property type="evidence" value="ECO:0007669"/>
    <property type="project" value="InterPro"/>
</dbReference>
<keyword evidence="7" id="KW-1185">Reference proteome</keyword>
<dbReference type="Proteomes" id="UP000235672">
    <property type="component" value="Unassembled WGS sequence"/>
</dbReference>
<evidence type="ECO:0000256" key="3">
    <source>
        <dbReference type="ARBA" id="ARBA00022677"/>
    </source>
</evidence>
<dbReference type="PANTHER" id="PTHR13390:SF0">
    <property type="entry name" value="LIPID DROPLET-ASSOCIATED HYDROLASE"/>
    <property type="match status" value="1"/>
</dbReference>
<dbReference type="PANTHER" id="PTHR13390">
    <property type="entry name" value="LIPASE"/>
    <property type="match status" value="1"/>
</dbReference>
<feature type="region of interest" description="Disordered" evidence="5">
    <location>
        <begin position="1"/>
        <end position="22"/>
    </location>
</feature>
<evidence type="ECO:0000256" key="1">
    <source>
        <dbReference type="ARBA" id="ARBA00004502"/>
    </source>
</evidence>
<evidence type="ECO:0008006" key="8">
    <source>
        <dbReference type="Google" id="ProtNLM"/>
    </source>
</evidence>
<dbReference type="OrthoDB" id="448051at2759"/>
<dbReference type="Gene3D" id="3.40.50.1820">
    <property type="entry name" value="alpha/beta hydrolase"/>
    <property type="match status" value="1"/>
</dbReference>
<accession>A0A2J6QD92</accession>
<dbReference type="GO" id="GO:0019915">
    <property type="term" value="P:lipid storage"/>
    <property type="evidence" value="ECO:0007669"/>
    <property type="project" value="InterPro"/>
</dbReference>
<evidence type="ECO:0000256" key="5">
    <source>
        <dbReference type="SAM" id="MobiDB-lite"/>
    </source>
</evidence>
<evidence type="ECO:0000256" key="4">
    <source>
        <dbReference type="ARBA" id="ARBA00022801"/>
    </source>
</evidence>
<dbReference type="Pfam" id="PF10230">
    <property type="entry name" value="LIDHydrolase"/>
    <property type="match status" value="1"/>
</dbReference>
<dbReference type="InterPro" id="IPR029058">
    <property type="entry name" value="AB_hydrolase_fold"/>
</dbReference>
<keyword evidence="4" id="KW-0378">Hydrolase</keyword>
<comment type="subcellular location">
    <subcellularLocation>
        <location evidence="1">Lipid droplet</location>
    </subcellularLocation>
</comment>
<dbReference type="InterPro" id="IPR019363">
    <property type="entry name" value="LDAH"/>
</dbReference>
<organism evidence="6 7">
    <name type="scientific">Hyaloscypha hepaticicola</name>
    <dbReference type="NCBI Taxonomy" id="2082293"/>
    <lineage>
        <taxon>Eukaryota</taxon>
        <taxon>Fungi</taxon>
        <taxon>Dikarya</taxon>
        <taxon>Ascomycota</taxon>
        <taxon>Pezizomycotina</taxon>
        <taxon>Leotiomycetes</taxon>
        <taxon>Helotiales</taxon>
        <taxon>Hyaloscyphaceae</taxon>
        <taxon>Hyaloscypha</taxon>
    </lineage>
</organism>
<proteinExistence type="inferred from homology"/>
<sequence>MSSLRPENSQNPAEVSFHPDSEEPSATHHLIYFITGNPGLISYYNTFFQTLHELLTSSPTSSSDIFHIHGQSLAGFEDAASEPCRTTPYSLEDQISLSLSTLQSLYIPSGPKKSQPYTSIILIGHSVGSYILLELINRLRKSSSPLTIRAGILLFPTVTHIAQSPSGVKISTLFKIPDFPRRASFLARNLVSLVPRNWLKWLVGVVTKMPNDAAEVTTRFLRSRMGIWQALHMARDEMEQITEDKWDEDIWGAEHEDIDHKYRVPKLIFYFGENDHWVADHTRDALIDARGRGDEETKSSKPIMLIDENGVDHGFCIRHSESIAEKVKVWIEGIMLE</sequence>
<dbReference type="GO" id="GO:0005811">
    <property type="term" value="C:lipid droplet"/>
    <property type="evidence" value="ECO:0007669"/>
    <property type="project" value="UniProtKB-SubCell"/>
</dbReference>
<reference evidence="6 7" key="1">
    <citation type="submission" date="2016-05" db="EMBL/GenBank/DDBJ databases">
        <title>A degradative enzymes factory behind the ericoid mycorrhizal symbiosis.</title>
        <authorList>
            <consortium name="DOE Joint Genome Institute"/>
            <person name="Martino E."/>
            <person name="Morin E."/>
            <person name="Grelet G."/>
            <person name="Kuo A."/>
            <person name="Kohler A."/>
            <person name="Daghino S."/>
            <person name="Barry K."/>
            <person name="Choi C."/>
            <person name="Cichocki N."/>
            <person name="Clum A."/>
            <person name="Copeland A."/>
            <person name="Hainaut M."/>
            <person name="Haridas S."/>
            <person name="Labutti K."/>
            <person name="Lindquist E."/>
            <person name="Lipzen A."/>
            <person name="Khouja H.-R."/>
            <person name="Murat C."/>
            <person name="Ohm R."/>
            <person name="Olson A."/>
            <person name="Spatafora J."/>
            <person name="Veneault-Fourrey C."/>
            <person name="Henrissat B."/>
            <person name="Grigoriev I."/>
            <person name="Martin F."/>
            <person name="Perotto S."/>
        </authorList>
    </citation>
    <scope>NUCLEOTIDE SEQUENCE [LARGE SCALE GENOMIC DNA]</scope>
    <source>
        <strain evidence="6 7">UAMH 7357</strain>
    </source>
</reference>
<dbReference type="EMBL" id="KZ613473">
    <property type="protein sequence ID" value="PMD24217.1"/>
    <property type="molecule type" value="Genomic_DNA"/>
</dbReference>